<evidence type="ECO:0000313" key="4">
    <source>
        <dbReference type="EMBL" id="ERH23233.1"/>
    </source>
</evidence>
<evidence type="ECO:0000259" key="3">
    <source>
        <dbReference type="Pfam" id="PF13359"/>
    </source>
</evidence>
<feature type="non-terminal residue" evidence="4">
    <location>
        <position position="1"/>
    </location>
</feature>
<name>U1RUB5_9ACTO</name>
<reference evidence="4 5" key="1">
    <citation type="submission" date="2013-06" db="EMBL/GenBank/DDBJ databases">
        <authorList>
            <person name="Weinstock G."/>
            <person name="Sodergren E."/>
            <person name="Lobos E.A."/>
            <person name="Fulton L."/>
            <person name="Fulton R."/>
            <person name="Courtney L."/>
            <person name="Fronick C."/>
            <person name="O'Laughlin M."/>
            <person name="Godfrey J."/>
            <person name="Wilson R.M."/>
            <person name="Miner T."/>
            <person name="Farmer C."/>
            <person name="Delehaunty K."/>
            <person name="Cordes M."/>
            <person name="Minx P."/>
            <person name="Tomlinson C."/>
            <person name="Chen J."/>
            <person name="Wollam A."/>
            <person name="Pepin K.H."/>
            <person name="Bhonagiri V."/>
            <person name="Zhang X."/>
            <person name="Warren W."/>
            <person name="Mitreva M."/>
            <person name="Mardis E.R."/>
            <person name="Wilson R.K."/>
        </authorList>
    </citation>
    <scope>NUCLEOTIDE SEQUENCE [LARGE SCALE GENOMIC DNA]</scope>
    <source>
        <strain evidence="4 5">F0510</strain>
    </source>
</reference>
<evidence type="ECO:0000256" key="2">
    <source>
        <dbReference type="ARBA" id="ARBA00022723"/>
    </source>
</evidence>
<evidence type="ECO:0000256" key="1">
    <source>
        <dbReference type="ARBA" id="ARBA00001968"/>
    </source>
</evidence>
<feature type="domain" description="DDE Tnp4" evidence="3">
    <location>
        <begin position="45"/>
        <end position="194"/>
    </location>
</feature>
<protein>
    <submittedName>
        <fullName evidence="4">Transposase, IS4 family</fullName>
    </submittedName>
</protein>
<proteinExistence type="predicted"/>
<evidence type="ECO:0000313" key="5">
    <source>
        <dbReference type="Proteomes" id="UP000016498"/>
    </source>
</evidence>
<dbReference type="EMBL" id="AWSD01000028">
    <property type="protein sequence ID" value="ERH23233.1"/>
    <property type="molecule type" value="Genomic_DNA"/>
</dbReference>
<dbReference type="HOGENOM" id="CLU_074104_2_0_11"/>
<dbReference type="Proteomes" id="UP000016498">
    <property type="component" value="Unassembled WGS sequence"/>
</dbReference>
<keyword evidence="2" id="KW-0479">Metal-binding</keyword>
<dbReference type="PATRIC" id="fig|1227262.3.peg.158"/>
<comment type="caution">
    <text evidence="4">The sequence shown here is derived from an EMBL/GenBank/DDBJ whole genome shotgun (WGS) entry which is preliminary data.</text>
</comment>
<comment type="cofactor">
    <cofactor evidence="1">
        <name>a divalent metal cation</name>
        <dbReference type="ChEBI" id="CHEBI:60240"/>
    </cofactor>
</comment>
<sequence>LAELYGVSQATASRVLTAYTPLIARALEISVPTVEDLDPTVQLIVDGTLLQCWSWAEHPELYSGKHKTTGLNVQVACTLSGTLAWVSDPHDGRVHDTEALRRCGLLDVPPADLPEGASPPQHIGDKGYIGLGMITPKRKPANLPLHPDDKAYNTTVNQVRYKIERVIANIKTWRVLHTGYRRPLETFKTTITAVLGIIFTYTL</sequence>
<dbReference type="AlphaFoldDB" id="U1RUB5"/>
<gene>
    <name evidence="4" type="ORF">HMPREF1549_00207</name>
</gene>
<dbReference type="GO" id="GO:0046872">
    <property type="term" value="F:metal ion binding"/>
    <property type="evidence" value="ECO:0007669"/>
    <property type="project" value="UniProtKB-KW"/>
</dbReference>
<accession>U1RUB5</accession>
<organism evidence="4 5">
    <name type="scientific">Actinomyces johnsonii F0510</name>
    <dbReference type="NCBI Taxonomy" id="1227262"/>
    <lineage>
        <taxon>Bacteria</taxon>
        <taxon>Bacillati</taxon>
        <taxon>Actinomycetota</taxon>
        <taxon>Actinomycetes</taxon>
        <taxon>Actinomycetales</taxon>
        <taxon>Actinomycetaceae</taxon>
        <taxon>Actinomyces</taxon>
    </lineage>
</organism>
<dbReference type="InterPro" id="IPR027806">
    <property type="entry name" value="HARBI1_dom"/>
</dbReference>
<dbReference type="Pfam" id="PF13359">
    <property type="entry name" value="DDE_Tnp_4"/>
    <property type="match status" value="1"/>
</dbReference>
<dbReference type="RefSeq" id="WP_021604988.1">
    <property type="nucleotide sequence ID" value="NZ_KE951545.1"/>
</dbReference>